<comment type="caution">
    <text evidence="10">The sequence shown here is derived from an EMBL/GenBank/DDBJ whole genome shotgun (WGS) entry which is preliminary data.</text>
</comment>
<evidence type="ECO:0000256" key="6">
    <source>
        <dbReference type="ARBA" id="ARBA00023326"/>
    </source>
</evidence>
<dbReference type="Proteomes" id="UP000187429">
    <property type="component" value="Unassembled WGS sequence"/>
</dbReference>
<keyword evidence="4" id="KW-0119">Carbohydrate metabolism</keyword>
<evidence type="ECO:0000256" key="7">
    <source>
        <dbReference type="RuleBase" id="RU000489"/>
    </source>
</evidence>
<dbReference type="PANTHER" id="PTHR11177:SF317">
    <property type="entry name" value="CHITINASE 12-RELATED"/>
    <property type="match status" value="1"/>
</dbReference>
<evidence type="ECO:0000256" key="8">
    <source>
        <dbReference type="RuleBase" id="RU004453"/>
    </source>
</evidence>
<dbReference type="InterPro" id="IPR011583">
    <property type="entry name" value="Chitinase_II/V-like_cat"/>
</dbReference>
<evidence type="ECO:0000313" key="11">
    <source>
        <dbReference type="Proteomes" id="UP000187429"/>
    </source>
</evidence>
<feature type="domain" description="GH18" evidence="9">
    <location>
        <begin position="1"/>
        <end position="317"/>
    </location>
</feature>
<keyword evidence="11" id="KW-1185">Reference proteome</keyword>
<dbReference type="Gene3D" id="3.10.50.10">
    <property type="match status" value="1"/>
</dbReference>
<dbReference type="PROSITE" id="PS01095">
    <property type="entry name" value="GH18_1"/>
    <property type="match status" value="1"/>
</dbReference>
<dbReference type="EMBL" id="LSSM01002931">
    <property type="protein sequence ID" value="OMJ19719.1"/>
    <property type="molecule type" value="Genomic_DNA"/>
</dbReference>
<dbReference type="AlphaFoldDB" id="A0A1R1XYS0"/>
<proteinExistence type="inferred from homology"/>
<keyword evidence="3" id="KW-0146">Chitin degradation</keyword>
<comment type="catalytic activity">
    <reaction evidence="1">
        <text>Random endo-hydrolysis of N-acetyl-beta-D-glucosaminide (1-&gt;4)-beta-linkages in chitin and chitodextrins.</text>
        <dbReference type="EC" id="3.2.1.14"/>
    </reaction>
</comment>
<dbReference type="InterPro" id="IPR001223">
    <property type="entry name" value="Glyco_hydro18_cat"/>
</dbReference>
<evidence type="ECO:0000313" key="10">
    <source>
        <dbReference type="EMBL" id="OMJ19719.1"/>
    </source>
</evidence>
<dbReference type="SUPFAM" id="SSF51445">
    <property type="entry name" value="(Trans)glycosidases"/>
    <property type="match status" value="1"/>
</dbReference>
<organism evidence="10 11">
    <name type="scientific">Smittium culicis</name>
    <dbReference type="NCBI Taxonomy" id="133412"/>
    <lineage>
        <taxon>Eukaryota</taxon>
        <taxon>Fungi</taxon>
        <taxon>Fungi incertae sedis</taxon>
        <taxon>Zoopagomycota</taxon>
        <taxon>Kickxellomycotina</taxon>
        <taxon>Harpellomycetes</taxon>
        <taxon>Harpellales</taxon>
        <taxon>Legeriomycetaceae</taxon>
        <taxon>Smittium</taxon>
    </lineage>
</organism>
<evidence type="ECO:0000259" key="9">
    <source>
        <dbReference type="PROSITE" id="PS51910"/>
    </source>
</evidence>
<accession>A0A1R1XYS0</accession>
<protein>
    <submittedName>
        <fullName evidence="10">Chitinase A1</fullName>
    </submittedName>
</protein>
<evidence type="ECO:0000256" key="1">
    <source>
        <dbReference type="ARBA" id="ARBA00000822"/>
    </source>
</evidence>
<gene>
    <name evidence="10" type="ORF">AYI69_g6513</name>
</gene>
<dbReference type="OrthoDB" id="73875at2759"/>
<dbReference type="InterPro" id="IPR001579">
    <property type="entry name" value="Glyco_hydro_18_chit_AS"/>
</dbReference>
<reference evidence="11" key="1">
    <citation type="submission" date="2017-01" db="EMBL/GenBank/DDBJ databases">
        <authorList>
            <person name="Wang Y."/>
            <person name="White M."/>
            <person name="Kvist S."/>
            <person name="Moncalvo J.-M."/>
        </authorList>
    </citation>
    <scope>NUCLEOTIDE SEQUENCE [LARGE SCALE GENOMIC DNA]</scope>
    <source>
        <strain evidence="11">ID-206-W2</strain>
    </source>
</reference>
<dbReference type="GO" id="GO:0006032">
    <property type="term" value="P:chitin catabolic process"/>
    <property type="evidence" value="ECO:0007669"/>
    <property type="project" value="UniProtKB-KW"/>
</dbReference>
<dbReference type="PANTHER" id="PTHR11177">
    <property type="entry name" value="CHITINASE"/>
    <property type="match status" value="1"/>
</dbReference>
<evidence type="ECO:0000256" key="3">
    <source>
        <dbReference type="ARBA" id="ARBA00023024"/>
    </source>
</evidence>
<dbReference type="GO" id="GO:0000272">
    <property type="term" value="P:polysaccharide catabolic process"/>
    <property type="evidence" value="ECO:0007669"/>
    <property type="project" value="UniProtKB-KW"/>
</dbReference>
<dbReference type="InterPro" id="IPR017853">
    <property type="entry name" value="GH"/>
</dbReference>
<dbReference type="InterPro" id="IPR029070">
    <property type="entry name" value="Chitinase_insertion_sf"/>
</dbReference>
<evidence type="ECO:0000256" key="5">
    <source>
        <dbReference type="ARBA" id="ARBA00023295"/>
    </source>
</evidence>
<dbReference type="SMART" id="SM00636">
    <property type="entry name" value="Glyco_18"/>
    <property type="match status" value="1"/>
</dbReference>
<sequence>MGYINNKDGEFRTKYPSIKSIISIGGWTWSKDFSVVARDHNSRAKFSESVVDFIDKYGFDGVDVDWEFPVEGGDNKNTKDPSDGKNFVSLLTEIKNGLNKLASTKYQNSKKFEIGVAASASIRINRHLDIKKISSIVDFINIMGYDFSGSWSSKTNHASNLFDSKFTPPGVSIDRVVKYYLENGADSTKLIIGCPLHAVGFPISERVDISKDLGLNKSIRNSITADLVKRSISYDELESYYQKNRGDVVKAYDTNAKATILYNNKTNVLFSFDSSYSINNKLSYINSNNLGGMMFWDISKDSKQSFISSAHNYFKSHKRNKY</sequence>
<keyword evidence="2 7" id="KW-0378">Hydrolase</keyword>
<evidence type="ECO:0000256" key="2">
    <source>
        <dbReference type="ARBA" id="ARBA00022801"/>
    </source>
</evidence>
<dbReference type="InterPro" id="IPR050314">
    <property type="entry name" value="Glycosyl_Hydrlase_18"/>
</dbReference>
<dbReference type="GO" id="GO:0008061">
    <property type="term" value="F:chitin binding"/>
    <property type="evidence" value="ECO:0007669"/>
    <property type="project" value="InterPro"/>
</dbReference>
<name>A0A1R1XYS0_9FUNG</name>
<comment type="similarity">
    <text evidence="8">Belongs to the glycosyl hydrolase 18 family.</text>
</comment>
<dbReference type="GO" id="GO:0008843">
    <property type="term" value="F:endochitinase activity"/>
    <property type="evidence" value="ECO:0007669"/>
    <property type="project" value="UniProtKB-EC"/>
</dbReference>
<dbReference type="Pfam" id="PF00704">
    <property type="entry name" value="Glyco_hydro_18"/>
    <property type="match status" value="1"/>
</dbReference>
<keyword evidence="5 7" id="KW-0326">Glycosidase</keyword>
<dbReference type="PROSITE" id="PS51910">
    <property type="entry name" value="GH18_2"/>
    <property type="match status" value="1"/>
</dbReference>
<keyword evidence="6" id="KW-0624">Polysaccharide degradation</keyword>
<dbReference type="Gene3D" id="3.20.20.80">
    <property type="entry name" value="Glycosidases"/>
    <property type="match status" value="1"/>
</dbReference>
<evidence type="ECO:0000256" key="4">
    <source>
        <dbReference type="ARBA" id="ARBA00023277"/>
    </source>
</evidence>